<evidence type="ECO:0000256" key="1">
    <source>
        <dbReference type="ARBA" id="ARBA00004170"/>
    </source>
</evidence>
<protein>
    <recommendedName>
        <fullName evidence="5">Photosystem II reaction center Psb28 protein</fullName>
    </recommendedName>
</protein>
<evidence type="ECO:0000256" key="2">
    <source>
        <dbReference type="ARBA" id="ARBA00022531"/>
    </source>
</evidence>
<organism evidence="6 7">
    <name type="scientific">Aphanothece hegewaldii CCALA 016</name>
    <dbReference type="NCBI Taxonomy" id="2107694"/>
    <lineage>
        <taxon>Bacteria</taxon>
        <taxon>Bacillati</taxon>
        <taxon>Cyanobacteriota</taxon>
        <taxon>Cyanophyceae</taxon>
        <taxon>Oscillatoriophycideae</taxon>
        <taxon>Chroococcales</taxon>
        <taxon>Aphanothecaceae</taxon>
        <taxon>Aphanothece</taxon>
    </lineage>
</organism>
<dbReference type="EMBL" id="PXOH01000005">
    <property type="protein sequence ID" value="PSF38165.1"/>
    <property type="molecule type" value="Genomic_DNA"/>
</dbReference>
<comment type="similarity">
    <text evidence="5">Belongs to the Psb28 family.</text>
</comment>
<proteinExistence type="inferred from homology"/>
<dbReference type="InterPro" id="IPR038676">
    <property type="entry name" value="Psb28_c1_sf"/>
</dbReference>
<evidence type="ECO:0000256" key="3">
    <source>
        <dbReference type="ARBA" id="ARBA00023136"/>
    </source>
</evidence>
<dbReference type="Proteomes" id="UP000239001">
    <property type="component" value="Unassembled WGS sequence"/>
</dbReference>
<comment type="caution">
    <text evidence="6">The sequence shown here is derived from an EMBL/GenBank/DDBJ whole genome shotgun (WGS) entry which is preliminary data.</text>
</comment>
<name>A0A2T1M0P7_9CHRO</name>
<dbReference type="PANTHER" id="PTHR34963:SF2">
    <property type="entry name" value="PHOTOSYSTEM II REACTION CENTER PSB28 PROTEIN, CHLOROPLASTIC"/>
    <property type="match status" value="1"/>
</dbReference>
<comment type="subcellular location">
    <subcellularLocation>
        <location evidence="1">Membrane</location>
        <topology evidence="1">Peripheral membrane protein</topology>
    </subcellularLocation>
</comment>
<dbReference type="Pfam" id="PF03912">
    <property type="entry name" value="Psb28"/>
    <property type="match status" value="1"/>
</dbReference>
<gene>
    <name evidence="6" type="primary">psb28</name>
    <name evidence="6" type="ORF">C7H19_06750</name>
</gene>
<reference evidence="6 7" key="1">
    <citation type="submission" date="2018-03" db="EMBL/GenBank/DDBJ databases">
        <title>The ancient ancestry and fast evolution of plastids.</title>
        <authorList>
            <person name="Moore K.R."/>
            <person name="Magnabosco C."/>
            <person name="Momper L."/>
            <person name="Gold D.A."/>
            <person name="Bosak T."/>
            <person name="Fournier G.P."/>
        </authorList>
    </citation>
    <scope>NUCLEOTIDE SEQUENCE [LARGE SCALE GENOMIC DNA]</scope>
    <source>
        <strain evidence="6 7">CCALA 016</strain>
    </source>
</reference>
<evidence type="ECO:0000313" key="6">
    <source>
        <dbReference type="EMBL" id="PSF38165.1"/>
    </source>
</evidence>
<dbReference type="RefSeq" id="WP_106456130.1">
    <property type="nucleotide sequence ID" value="NZ_PXOH01000005.1"/>
</dbReference>
<evidence type="ECO:0000313" key="7">
    <source>
        <dbReference type="Proteomes" id="UP000239001"/>
    </source>
</evidence>
<dbReference type="NCBIfam" id="TIGR03047">
    <property type="entry name" value="PS_II_psb28"/>
    <property type="match status" value="1"/>
</dbReference>
<keyword evidence="2 5" id="KW-0602">Photosynthesis</keyword>
<evidence type="ECO:0000256" key="4">
    <source>
        <dbReference type="ARBA" id="ARBA00023276"/>
    </source>
</evidence>
<reference evidence="6 7" key="2">
    <citation type="submission" date="2018-03" db="EMBL/GenBank/DDBJ databases">
        <authorList>
            <person name="Keele B.F."/>
        </authorList>
    </citation>
    <scope>NUCLEOTIDE SEQUENCE [LARGE SCALE GENOMIC DNA]</scope>
    <source>
        <strain evidence="6 7">CCALA 016</strain>
    </source>
</reference>
<keyword evidence="3" id="KW-0472">Membrane</keyword>
<dbReference type="InterPro" id="IPR005610">
    <property type="entry name" value="PSII_Psb28_class-1"/>
</dbReference>
<dbReference type="PANTHER" id="PTHR34963">
    <property type="match status" value="1"/>
</dbReference>
<keyword evidence="7" id="KW-1185">Reference proteome</keyword>
<accession>A0A2T1M0P7</accession>
<keyword evidence="4 5" id="KW-0604">Photosystem II</keyword>
<dbReference type="GO" id="GO:0009654">
    <property type="term" value="C:photosystem II oxygen evolving complex"/>
    <property type="evidence" value="ECO:0007669"/>
    <property type="project" value="InterPro"/>
</dbReference>
<dbReference type="OrthoDB" id="559598at2"/>
<sequence>MTTPSIEFFVGLTEDLENVSLRRQKDTGVRTVMMTFKTLKAIEKFKSFTQRTYGDLRLIDDEGVISVEPSSIKFFFAGDEGDEIRRVECSFQLIKDQHWERFMRFMNRYAQANGMGYQDK</sequence>
<dbReference type="GO" id="GO:0015979">
    <property type="term" value="P:photosynthesis"/>
    <property type="evidence" value="ECO:0007669"/>
    <property type="project" value="UniProtKB-KW"/>
</dbReference>
<dbReference type="Gene3D" id="2.40.30.220">
    <property type="entry name" value="Photosystem II Psb28"/>
    <property type="match status" value="1"/>
</dbReference>
<evidence type="ECO:0000256" key="5">
    <source>
        <dbReference type="RuleBase" id="RU003509"/>
    </source>
</evidence>
<dbReference type="AlphaFoldDB" id="A0A2T1M0P7"/>